<sequence>MTLERGSVRIAEARRWTVGRLAEARDDRGRPLPDQVVEAAQLVVSELVTNAVKYGSDPVELTLAFAGDCLSITVRDGDPTLPAPRRADPVRVGQHGLEIVAALSRDVDVRREPSGKRITARIPLASSRGDRPGATGPVSGAPPQERATWTRTVVDSSSVCTSSRSQS</sequence>
<evidence type="ECO:0000256" key="2">
    <source>
        <dbReference type="SAM" id="MobiDB-lite"/>
    </source>
</evidence>
<feature type="domain" description="Histidine kinase/HSP90-like ATPase" evidence="3">
    <location>
        <begin position="28"/>
        <end position="121"/>
    </location>
</feature>
<dbReference type="InterPro" id="IPR050267">
    <property type="entry name" value="Anti-sigma-factor_SerPK"/>
</dbReference>
<dbReference type="Proteomes" id="UP000035016">
    <property type="component" value="Chromosome Chromosome"/>
</dbReference>
<evidence type="ECO:0000313" key="4">
    <source>
        <dbReference type="EMBL" id="CQR65725.1"/>
    </source>
</evidence>
<proteinExistence type="predicted"/>
<dbReference type="InterPro" id="IPR036890">
    <property type="entry name" value="HATPase_C_sf"/>
</dbReference>
<evidence type="ECO:0000313" key="5">
    <source>
        <dbReference type="Proteomes" id="UP000035016"/>
    </source>
</evidence>
<evidence type="ECO:0000259" key="3">
    <source>
        <dbReference type="Pfam" id="PF13581"/>
    </source>
</evidence>
<dbReference type="EMBL" id="LN831790">
    <property type="protein sequence ID" value="CQR65725.1"/>
    <property type="molecule type" value="Genomic_DNA"/>
</dbReference>
<keyword evidence="1" id="KW-0808">Transferase</keyword>
<dbReference type="InterPro" id="IPR003594">
    <property type="entry name" value="HATPase_dom"/>
</dbReference>
<name>A0A0F7W175_STRLW</name>
<dbReference type="GO" id="GO:0004674">
    <property type="term" value="F:protein serine/threonine kinase activity"/>
    <property type="evidence" value="ECO:0007669"/>
    <property type="project" value="UniProtKB-KW"/>
</dbReference>
<dbReference type="Gene3D" id="3.30.565.10">
    <property type="entry name" value="Histidine kinase-like ATPase, C-terminal domain"/>
    <property type="match status" value="1"/>
</dbReference>
<gene>
    <name evidence="4" type="primary">sle_62700</name>
</gene>
<organism evidence="4 5">
    <name type="scientific">Streptomyces leeuwenhoekii</name>
    <dbReference type="NCBI Taxonomy" id="1437453"/>
    <lineage>
        <taxon>Bacteria</taxon>
        <taxon>Bacillati</taxon>
        <taxon>Actinomycetota</taxon>
        <taxon>Actinomycetes</taxon>
        <taxon>Kitasatosporales</taxon>
        <taxon>Streptomycetaceae</taxon>
        <taxon>Streptomyces</taxon>
    </lineage>
</organism>
<dbReference type="Pfam" id="PF13581">
    <property type="entry name" value="HATPase_c_2"/>
    <property type="match status" value="1"/>
</dbReference>
<accession>A0A0F7W175</accession>
<reference evidence="4 5" key="1">
    <citation type="submission" date="2015-02" db="EMBL/GenBank/DDBJ databases">
        <authorList>
            <person name="Gomez-Escribano P.J."/>
        </authorList>
    </citation>
    <scope>NUCLEOTIDE SEQUENCE [LARGE SCALE GENOMIC DNA]</scope>
    <source>
        <strain evidence="5">C34 (DSM 42122 / NRRL B-24963)</strain>
    </source>
</reference>
<protein>
    <submittedName>
        <fullName evidence="4">Regulatory Protein</fullName>
    </submittedName>
</protein>
<dbReference type="AlphaFoldDB" id="A0A0F7W175"/>
<feature type="region of interest" description="Disordered" evidence="2">
    <location>
        <begin position="123"/>
        <end position="167"/>
    </location>
</feature>
<dbReference type="KEGG" id="sle:sle_62700"/>
<dbReference type="CDD" id="cd16936">
    <property type="entry name" value="HATPase_RsbW-like"/>
    <property type="match status" value="1"/>
</dbReference>
<keyword evidence="1" id="KW-0723">Serine/threonine-protein kinase</keyword>
<dbReference type="SUPFAM" id="SSF55874">
    <property type="entry name" value="ATPase domain of HSP90 chaperone/DNA topoisomerase II/histidine kinase"/>
    <property type="match status" value="1"/>
</dbReference>
<feature type="compositionally biased region" description="Low complexity" evidence="2">
    <location>
        <begin position="150"/>
        <end position="167"/>
    </location>
</feature>
<dbReference type="PANTHER" id="PTHR35526:SF3">
    <property type="entry name" value="ANTI-SIGMA-F FACTOR RSBW"/>
    <property type="match status" value="1"/>
</dbReference>
<evidence type="ECO:0000256" key="1">
    <source>
        <dbReference type="ARBA" id="ARBA00022527"/>
    </source>
</evidence>
<keyword evidence="1" id="KW-0418">Kinase</keyword>
<dbReference type="PANTHER" id="PTHR35526">
    <property type="entry name" value="ANTI-SIGMA-F FACTOR RSBW-RELATED"/>
    <property type="match status" value="1"/>
</dbReference>